<dbReference type="GO" id="GO:0005634">
    <property type="term" value="C:nucleus"/>
    <property type="evidence" value="ECO:0007669"/>
    <property type="project" value="UniProtKB-SubCell"/>
</dbReference>
<gene>
    <name evidence="8" type="primary">BHLH113</name>
    <name evidence="8" type="ORF">AXF42_Ash008705</name>
</gene>
<keyword evidence="9" id="KW-1185">Reference proteome</keyword>
<name>A0A2I0B247_9ASPA</name>
<keyword evidence="5" id="KW-0539">Nucleus</keyword>
<dbReference type="STRING" id="1088818.A0A2I0B247"/>
<dbReference type="PANTHER" id="PTHR16223">
    <property type="entry name" value="TRANSCRIPTION FACTOR BHLH83-RELATED"/>
    <property type="match status" value="1"/>
</dbReference>
<dbReference type="SMART" id="SM00353">
    <property type="entry name" value="HLH"/>
    <property type="match status" value="1"/>
</dbReference>
<feature type="domain" description="BHLH" evidence="7">
    <location>
        <begin position="117"/>
        <end position="166"/>
    </location>
</feature>
<dbReference type="GO" id="GO:0000981">
    <property type="term" value="F:DNA-binding transcription factor activity, RNA polymerase II-specific"/>
    <property type="evidence" value="ECO:0007669"/>
    <property type="project" value="TreeGrafter"/>
</dbReference>
<evidence type="ECO:0000256" key="4">
    <source>
        <dbReference type="ARBA" id="ARBA00023163"/>
    </source>
</evidence>
<dbReference type="InterPro" id="IPR036638">
    <property type="entry name" value="HLH_DNA-bd_sf"/>
</dbReference>
<keyword evidence="3" id="KW-0805">Transcription regulation</keyword>
<evidence type="ECO:0000256" key="2">
    <source>
        <dbReference type="ARBA" id="ARBA00005510"/>
    </source>
</evidence>
<comment type="similarity">
    <text evidence="2">Belongs to the bHLH protein family.</text>
</comment>
<evidence type="ECO:0000259" key="7">
    <source>
        <dbReference type="PROSITE" id="PS50888"/>
    </source>
</evidence>
<dbReference type="Proteomes" id="UP000236161">
    <property type="component" value="Unassembled WGS sequence"/>
</dbReference>
<keyword evidence="4" id="KW-0804">Transcription</keyword>
<dbReference type="GO" id="GO:0000978">
    <property type="term" value="F:RNA polymerase II cis-regulatory region sequence-specific DNA binding"/>
    <property type="evidence" value="ECO:0007669"/>
    <property type="project" value="TreeGrafter"/>
</dbReference>
<protein>
    <submittedName>
        <fullName evidence="8">Transcription factor bHLH113</fullName>
    </submittedName>
</protein>
<evidence type="ECO:0000313" key="8">
    <source>
        <dbReference type="EMBL" id="PKA61873.1"/>
    </source>
</evidence>
<sequence>MMMLGFFESEDPSEPSTHLCRPRGAASACATAGGDRLAAMCLELGRRNPSFPTTGDRESPAPTSPVPFVVRRLSNTSRLAGAGAFPAGGENSSMAAKKTRNLQNVMADSRKKRKPVEQTEITHNAPEKRTQKIGDKITALQQLVSPFGKTDTASVLQQAAACINILHEQIKVLSNPYFVSNPSISIRVNGGEITGFLHDRGLCLVPISPAIVDLTNRQALNSLIKDNFPCVSSQHNLFVRTRPIDQERMRFHLKFVQTLPAEIAWEVPATSPDELALVQTAEGQVQDDALDAVYESATIELFHNVVDDDDGAYLVGTAVVVPRGGLRTPASFQFSAQTSESGTSFSGSATLMSNDDDGEELGETFPIAGDLGDGVPRIRWTSWRNSVLPMAEILDDS</sequence>
<dbReference type="PANTHER" id="PTHR16223:SF238">
    <property type="entry name" value="TRANSCRIPTION FACTOR BHLH114"/>
    <property type="match status" value="1"/>
</dbReference>
<dbReference type="InterPro" id="IPR045239">
    <property type="entry name" value="bHLH95_bHLH"/>
</dbReference>
<evidence type="ECO:0000256" key="1">
    <source>
        <dbReference type="ARBA" id="ARBA00004123"/>
    </source>
</evidence>
<dbReference type="PROSITE" id="PS50888">
    <property type="entry name" value="BHLH"/>
    <property type="match status" value="1"/>
</dbReference>
<comment type="subcellular location">
    <subcellularLocation>
        <location evidence="1">Nucleus</location>
    </subcellularLocation>
</comment>
<evidence type="ECO:0000256" key="3">
    <source>
        <dbReference type="ARBA" id="ARBA00023015"/>
    </source>
</evidence>
<dbReference type="CDD" id="cd11393">
    <property type="entry name" value="bHLH_AtbHLH_like"/>
    <property type="match status" value="1"/>
</dbReference>
<dbReference type="InterPro" id="IPR011598">
    <property type="entry name" value="bHLH_dom"/>
</dbReference>
<dbReference type="AlphaFoldDB" id="A0A2I0B247"/>
<dbReference type="InterPro" id="IPR045843">
    <property type="entry name" value="IND-like"/>
</dbReference>
<evidence type="ECO:0000256" key="5">
    <source>
        <dbReference type="ARBA" id="ARBA00023242"/>
    </source>
</evidence>
<organism evidence="8 9">
    <name type="scientific">Apostasia shenzhenica</name>
    <dbReference type="NCBI Taxonomy" id="1088818"/>
    <lineage>
        <taxon>Eukaryota</taxon>
        <taxon>Viridiplantae</taxon>
        <taxon>Streptophyta</taxon>
        <taxon>Embryophyta</taxon>
        <taxon>Tracheophyta</taxon>
        <taxon>Spermatophyta</taxon>
        <taxon>Magnoliopsida</taxon>
        <taxon>Liliopsida</taxon>
        <taxon>Asparagales</taxon>
        <taxon>Orchidaceae</taxon>
        <taxon>Apostasioideae</taxon>
        <taxon>Apostasia</taxon>
    </lineage>
</organism>
<evidence type="ECO:0000256" key="6">
    <source>
        <dbReference type="SAM" id="MobiDB-lite"/>
    </source>
</evidence>
<proteinExistence type="inferred from homology"/>
<dbReference type="SUPFAM" id="SSF47459">
    <property type="entry name" value="HLH, helix-loop-helix DNA-binding domain"/>
    <property type="match status" value="1"/>
</dbReference>
<feature type="region of interest" description="Disordered" evidence="6">
    <location>
        <begin position="101"/>
        <end position="125"/>
    </location>
</feature>
<dbReference type="GO" id="GO:0046983">
    <property type="term" value="F:protein dimerization activity"/>
    <property type="evidence" value="ECO:0007669"/>
    <property type="project" value="InterPro"/>
</dbReference>
<accession>A0A2I0B247</accession>
<evidence type="ECO:0000313" key="9">
    <source>
        <dbReference type="Proteomes" id="UP000236161"/>
    </source>
</evidence>
<dbReference type="EMBL" id="KZ451923">
    <property type="protein sequence ID" value="PKA61873.1"/>
    <property type="molecule type" value="Genomic_DNA"/>
</dbReference>
<reference evidence="8 9" key="1">
    <citation type="journal article" date="2017" name="Nature">
        <title>The Apostasia genome and the evolution of orchids.</title>
        <authorList>
            <person name="Zhang G.Q."/>
            <person name="Liu K.W."/>
            <person name="Li Z."/>
            <person name="Lohaus R."/>
            <person name="Hsiao Y.Y."/>
            <person name="Niu S.C."/>
            <person name="Wang J.Y."/>
            <person name="Lin Y.C."/>
            <person name="Xu Q."/>
            <person name="Chen L.J."/>
            <person name="Yoshida K."/>
            <person name="Fujiwara S."/>
            <person name="Wang Z.W."/>
            <person name="Zhang Y.Q."/>
            <person name="Mitsuda N."/>
            <person name="Wang M."/>
            <person name="Liu G.H."/>
            <person name="Pecoraro L."/>
            <person name="Huang H.X."/>
            <person name="Xiao X.J."/>
            <person name="Lin M."/>
            <person name="Wu X.Y."/>
            <person name="Wu W.L."/>
            <person name="Chen Y.Y."/>
            <person name="Chang S.B."/>
            <person name="Sakamoto S."/>
            <person name="Ohme-Takagi M."/>
            <person name="Yagi M."/>
            <person name="Zeng S.J."/>
            <person name="Shen C.Y."/>
            <person name="Yeh C.M."/>
            <person name="Luo Y.B."/>
            <person name="Tsai W.C."/>
            <person name="Van de Peer Y."/>
            <person name="Liu Z.J."/>
        </authorList>
    </citation>
    <scope>NUCLEOTIDE SEQUENCE [LARGE SCALE GENOMIC DNA]</scope>
    <source>
        <strain evidence="9">cv. Shenzhen</strain>
        <tissue evidence="8">Stem</tissue>
    </source>
</reference>